<organism evidence="3 4">
    <name type="scientific">Magallana gigas</name>
    <name type="common">Pacific oyster</name>
    <name type="synonym">Crassostrea gigas</name>
    <dbReference type="NCBI Taxonomy" id="29159"/>
    <lineage>
        <taxon>Eukaryota</taxon>
        <taxon>Metazoa</taxon>
        <taxon>Spiralia</taxon>
        <taxon>Lophotrochozoa</taxon>
        <taxon>Mollusca</taxon>
        <taxon>Bivalvia</taxon>
        <taxon>Autobranchia</taxon>
        <taxon>Pteriomorphia</taxon>
        <taxon>Ostreida</taxon>
        <taxon>Ostreoidea</taxon>
        <taxon>Ostreidae</taxon>
        <taxon>Magallana</taxon>
    </lineage>
</organism>
<reference evidence="3" key="1">
    <citation type="submission" date="2022-08" db="UniProtKB">
        <authorList>
            <consortium name="EnsemblMetazoa"/>
        </authorList>
    </citation>
    <scope>IDENTIFICATION</scope>
    <source>
        <strain evidence="3">05x7-T-G4-1.051#20</strain>
    </source>
</reference>
<dbReference type="AlphaFoldDB" id="A0A8W8ICY1"/>
<evidence type="ECO:0000256" key="2">
    <source>
        <dbReference type="SAM" id="Phobius"/>
    </source>
</evidence>
<dbReference type="EnsemblMetazoa" id="G13397.2">
    <property type="protein sequence ID" value="G13397.2:cds"/>
    <property type="gene ID" value="G13397"/>
</dbReference>
<evidence type="ECO:0000313" key="4">
    <source>
        <dbReference type="Proteomes" id="UP000005408"/>
    </source>
</evidence>
<dbReference type="Proteomes" id="UP000005408">
    <property type="component" value="Unassembled WGS sequence"/>
</dbReference>
<feature type="transmembrane region" description="Helical" evidence="2">
    <location>
        <begin position="9"/>
        <end position="28"/>
    </location>
</feature>
<keyword evidence="2" id="KW-1133">Transmembrane helix</keyword>
<feature type="region of interest" description="Disordered" evidence="1">
    <location>
        <begin position="281"/>
        <end position="304"/>
    </location>
</feature>
<sequence>MSIVARSPYIWILCLHLWIVNAVFLDLLSCRANIRCSSLRNVTCRFIDAGPFATVHMTSGPFPVAPRCLSITASPLLNRAGLQLVITWAGPADGSFVFLRGFYLEIALSSNAYPESYIIDLSDNGHLFSNRSLFSLLTNETFQMRCEYNEPLTQPLYVYVSSLPSPSDLNYLDDACKLTLDYPPSISNTAEMSLGITAVNMNPPTNGISYKEDKDWYAVAIITPSAVIVTLLTSVIILSLWRKRKLSTRVSIPSESDQHNFGQSEFYQPLSDQSEFYQPLSDQSEFCPSTPSQSRDSPNQSESNLSTCVSEQISIISTFEQSDPIQYISDQSGLDRSGSGQSLPLPLIYNQSGSCPLHSNQSVTILNTMEPPGSHFLYDISEASSASSEHTEDICTQLGLRVFVDQLRGSHVCRTEYVRDWLYELECVTPVVCNQRDSKTSTIDEEIKQEFLMLNFSKTKNV</sequence>
<keyword evidence="2" id="KW-0472">Membrane</keyword>
<name>A0A8W8ICY1_MAGGI</name>
<keyword evidence="2" id="KW-0812">Transmembrane</keyword>
<keyword evidence="4" id="KW-1185">Reference proteome</keyword>
<evidence type="ECO:0000313" key="3">
    <source>
        <dbReference type="EnsemblMetazoa" id="G13397.2:cds"/>
    </source>
</evidence>
<feature type="transmembrane region" description="Helical" evidence="2">
    <location>
        <begin position="216"/>
        <end position="241"/>
    </location>
</feature>
<proteinExistence type="predicted"/>
<evidence type="ECO:0000256" key="1">
    <source>
        <dbReference type="SAM" id="MobiDB-lite"/>
    </source>
</evidence>
<protein>
    <submittedName>
        <fullName evidence="3">Uncharacterized protein</fullName>
    </submittedName>
</protein>
<accession>A0A8W8ICY1</accession>